<reference evidence="2 3" key="1">
    <citation type="submission" date="2023-11" db="EMBL/GenBank/DDBJ databases">
        <title>Plant-associative lifestyle of Vibrio porteresiae and its evolutionary dynamics.</title>
        <authorList>
            <person name="Rameshkumar N."/>
            <person name="Kirti K."/>
        </authorList>
    </citation>
    <scope>NUCLEOTIDE SEQUENCE [LARGE SCALE GENOMIC DNA]</scope>
    <source>
        <strain evidence="2 3">MSSRF7</strain>
    </source>
</reference>
<evidence type="ECO:0000256" key="1">
    <source>
        <dbReference type="SAM" id="SignalP"/>
    </source>
</evidence>
<protein>
    <recommendedName>
        <fullName evidence="4">DUF5625 domain-containing protein</fullName>
    </recommendedName>
</protein>
<dbReference type="RefSeq" id="WP_038177935.1">
    <property type="nucleotide sequence ID" value="NZ_AP024904.1"/>
</dbReference>
<proteinExistence type="predicted"/>
<evidence type="ECO:0000313" key="2">
    <source>
        <dbReference type="EMBL" id="MDW6094828.1"/>
    </source>
</evidence>
<evidence type="ECO:0008006" key="4">
    <source>
        <dbReference type="Google" id="ProtNLM"/>
    </source>
</evidence>
<feature type="signal peptide" evidence="1">
    <location>
        <begin position="1"/>
        <end position="22"/>
    </location>
</feature>
<organism evidence="2 3">
    <name type="scientific">Vibrio rhizosphaerae</name>
    <dbReference type="NCBI Taxonomy" id="398736"/>
    <lineage>
        <taxon>Bacteria</taxon>
        <taxon>Pseudomonadati</taxon>
        <taxon>Pseudomonadota</taxon>
        <taxon>Gammaproteobacteria</taxon>
        <taxon>Vibrionales</taxon>
        <taxon>Vibrionaceae</taxon>
        <taxon>Vibrio</taxon>
    </lineage>
</organism>
<gene>
    <name evidence="2" type="ORF">SBX64_19985</name>
</gene>
<sequence length="175" mass="19264">MMNLIKSVVILSLSALSFVTQAAQLPSEMVIDGVSYTVNAEEPATVVKRTMSFDLTKEESEQIEQQGFANAAFGIDFRCKGSSTQTYNFRNLSPQSTKLIKTFEQTCDDKYITADLTNSSHGSLSLYLVDTDGYVVEGFSSRISVRLPVGIYHLFVANQSSSEVGEGYVKTSYSF</sequence>
<name>A0ABU4J072_9VIBR</name>
<dbReference type="EMBL" id="JAWRCP010000002">
    <property type="protein sequence ID" value="MDW6094828.1"/>
    <property type="molecule type" value="Genomic_DNA"/>
</dbReference>
<keyword evidence="1" id="KW-0732">Signal</keyword>
<keyword evidence="3" id="KW-1185">Reference proteome</keyword>
<accession>A0ABU4J072</accession>
<feature type="chain" id="PRO_5046000724" description="DUF5625 domain-containing protein" evidence="1">
    <location>
        <begin position="23"/>
        <end position="175"/>
    </location>
</feature>
<comment type="caution">
    <text evidence="2">The sequence shown here is derived from an EMBL/GenBank/DDBJ whole genome shotgun (WGS) entry which is preliminary data.</text>
</comment>
<evidence type="ECO:0000313" key="3">
    <source>
        <dbReference type="Proteomes" id="UP001279860"/>
    </source>
</evidence>
<dbReference type="Proteomes" id="UP001279860">
    <property type="component" value="Unassembled WGS sequence"/>
</dbReference>